<gene>
    <name evidence="1" type="ORF">F4820DRAFT_402988</name>
</gene>
<accession>A0ACB9ZHG8</accession>
<dbReference type="Proteomes" id="UP001497700">
    <property type="component" value="Unassembled WGS sequence"/>
</dbReference>
<organism evidence="1 2">
    <name type="scientific">Hypoxylon rubiginosum</name>
    <dbReference type="NCBI Taxonomy" id="110542"/>
    <lineage>
        <taxon>Eukaryota</taxon>
        <taxon>Fungi</taxon>
        <taxon>Dikarya</taxon>
        <taxon>Ascomycota</taxon>
        <taxon>Pezizomycotina</taxon>
        <taxon>Sordariomycetes</taxon>
        <taxon>Xylariomycetidae</taxon>
        <taxon>Xylariales</taxon>
        <taxon>Hypoxylaceae</taxon>
        <taxon>Hypoxylon</taxon>
    </lineage>
</organism>
<keyword evidence="2" id="KW-1185">Reference proteome</keyword>
<comment type="caution">
    <text evidence="1">The sequence shown here is derived from an EMBL/GenBank/DDBJ whole genome shotgun (WGS) entry which is preliminary data.</text>
</comment>
<reference evidence="1 2" key="1">
    <citation type="journal article" date="2022" name="New Phytol.">
        <title>Ecological generalism drives hyperdiversity of secondary metabolite gene clusters in xylarialean endophytes.</title>
        <authorList>
            <person name="Franco M.E.E."/>
            <person name="Wisecaver J.H."/>
            <person name="Arnold A.E."/>
            <person name="Ju Y.M."/>
            <person name="Slot J.C."/>
            <person name="Ahrendt S."/>
            <person name="Moore L.P."/>
            <person name="Eastman K.E."/>
            <person name="Scott K."/>
            <person name="Konkel Z."/>
            <person name="Mondo S.J."/>
            <person name="Kuo A."/>
            <person name="Hayes R.D."/>
            <person name="Haridas S."/>
            <person name="Andreopoulos B."/>
            <person name="Riley R."/>
            <person name="LaButti K."/>
            <person name="Pangilinan J."/>
            <person name="Lipzen A."/>
            <person name="Amirebrahimi M."/>
            <person name="Yan J."/>
            <person name="Adam C."/>
            <person name="Keymanesh K."/>
            <person name="Ng V."/>
            <person name="Louie K."/>
            <person name="Northen T."/>
            <person name="Drula E."/>
            <person name="Henrissat B."/>
            <person name="Hsieh H.M."/>
            <person name="Youens-Clark K."/>
            <person name="Lutzoni F."/>
            <person name="Miadlikowska J."/>
            <person name="Eastwood D.C."/>
            <person name="Hamelin R.C."/>
            <person name="Grigoriev I.V."/>
            <person name="U'Ren J.M."/>
        </authorList>
    </citation>
    <scope>NUCLEOTIDE SEQUENCE [LARGE SCALE GENOMIC DNA]</scope>
    <source>
        <strain evidence="1 2">CBS 119005</strain>
    </source>
</reference>
<evidence type="ECO:0000313" key="2">
    <source>
        <dbReference type="Proteomes" id="UP001497700"/>
    </source>
</evidence>
<name>A0ACB9ZHG8_9PEZI</name>
<evidence type="ECO:0000313" key="1">
    <source>
        <dbReference type="EMBL" id="KAI4870675.1"/>
    </source>
</evidence>
<protein>
    <submittedName>
        <fullName evidence="1">Uncharacterized protein</fullName>
    </submittedName>
</protein>
<proteinExistence type="predicted"/>
<sequence length="328" mass="36282">MGSGRTVETLDRTGGFGVDVVRRRLLETTQHTLNVTRDLESVQPGGDGFADSVRVRLLHASVRRRVMRMAEEAGPAYYDTRRFGVPINDLDCVGTISTFSAALVWMGLPRQGIWLRNQEIADYLALWRYVAYLMGAPHAWMATPASARRMMESLLVAEIRPSRASQNLANNILAGLQGQPPTYASREFLCAQARWLNGGELAQALAVPRPSPFYFALVAGQCLLFMTISYVNRSVGYLDERNIKLVRKALYKILLYDKSKGALGYTTKFNFKYIPSLERPSTGRGSAPPASKKLGRIERTALISLLTFATLAGASAWCLVRAVGWLAS</sequence>
<dbReference type="EMBL" id="MU393423">
    <property type="protein sequence ID" value="KAI4870675.1"/>
    <property type="molecule type" value="Genomic_DNA"/>
</dbReference>